<dbReference type="InterPro" id="IPR016181">
    <property type="entry name" value="Acyl_CoA_acyltransferase"/>
</dbReference>
<sequence length="182" mass="20839">MVQTNSTEAMEIKINDDSSRTTLTPSFVLRTFRPGDLGYIVHRNGVYYDEQYQWGTRFEAVVARIVADFVDTYDPSKERCWIAERKGDGAFLGSIMLVKDRESVDPSKIAKLRLLFVEPEARGMGLGAALVRQCYSRIGLWTQGILLAARRLYAREGYKLVRLEEHQAFDIPMTGEHWELTL</sequence>
<name>B6QML3_TALMQ</name>
<evidence type="ECO:0000259" key="2">
    <source>
        <dbReference type="PROSITE" id="PS51186"/>
    </source>
</evidence>
<dbReference type="Proteomes" id="UP000001294">
    <property type="component" value="Unassembled WGS sequence"/>
</dbReference>
<proteinExistence type="predicted"/>
<gene>
    <name evidence="3" type="ORF">PMAA_050840</name>
</gene>
<keyword evidence="1 3" id="KW-0808">Transferase</keyword>
<dbReference type="PROSITE" id="PS51186">
    <property type="entry name" value="GNAT"/>
    <property type="match status" value="1"/>
</dbReference>
<organism evidence="3 4">
    <name type="scientific">Talaromyces marneffei (strain ATCC 18224 / CBS 334.59 / QM 7333)</name>
    <name type="common">Penicillium marneffei</name>
    <dbReference type="NCBI Taxonomy" id="441960"/>
    <lineage>
        <taxon>Eukaryota</taxon>
        <taxon>Fungi</taxon>
        <taxon>Dikarya</taxon>
        <taxon>Ascomycota</taxon>
        <taxon>Pezizomycotina</taxon>
        <taxon>Eurotiomycetes</taxon>
        <taxon>Eurotiomycetidae</taxon>
        <taxon>Eurotiales</taxon>
        <taxon>Trichocomaceae</taxon>
        <taxon>Talaromyces</taxon>
        <taxon>Talaromyces sect. Talaromyces</taxon>
    </lineage>
</organism>
<dbReference type="GO" id="GO:0008080">
    <property type="term" value="F:N-acetyltransferase activity"/>
    <property type="evidence" value="ECO:0007669"/>
    <property type="project" value="InterPro"/>
</dbReference>
<dbReference type="Pfam" id="PF13508">
    <property type="entry name" value="Acetyltransf_7"/>
    <property type="match status" value="1"/>
</dbReference>
<keyword evidence="4" id="KW-1185">Reference proteome</keyword>
<dbReference type="VEuPathDB" id="FungiDB:PMAA_050840"/>
<dbReference type="InterPro" id="IPR000182">
    <property type="entry name" value="GNAT_dom"/>
</dbReference>
<dbReference type="CDD" id="cd04301">
    <property type="entry name" value="NAT_SF"/>
    <property type="match status" value="1"/>
</dbReference>
<accession>B6QML3</accession>
<dbReference type="PhylomeDB" id="B6QML3"/>
<evidence type="ECO:0000256" key="1">
    <source>
        <dbReference type="ARBA" id="ARBA00022679"/>
    </source>
</evidence>
<dbReference type="SUPFAM" id="SSF55729">
    <property type="entry name" value="Acyl-CoA N-acyltransferases (Nat)"/>
    <property type="match status" value="1"/>
</dbReference>
<evidence type="ECO:0000313" key="4">
    <source>
        <dbReference type="Proteomes" id="UP000001294"/>
    </source>
</evidence>
<dbReference type="Gene3D" id="3.40.630.30">
    <property type="match status" value="1"/>
</dbReference>
<dbReference type="AlphaFoldDB" id="B6QML3"/>
<dbReference type="OrthoDB" id="41532at2759"/>
<dbReference type="HOGENOM" id="CLU_105924_1_0_1"/>
<reference evidence="4" key="1">
    <citation type="journal article" date="2015" name="Genome Announc.">
        <title>Genome sequence of the AIDS-associated pathogen Penicillium marneffei (ATCC18224) and its near taxonomic relative Talaromyces stipitatus (ATCC10500).</title>
        <authorList>
            <person name="Nierman W.C."/>
            <person name="Fedorova-Abrams N.D."/>
            <person name="Andrianopoulos A."/>
        </authorList>
    </citation>
    <scope>NUCLEOTIDE SEQUENCE [LARGE SCALE GENOMIC DNA]</scope>
    <source>
        <strain evidence="4">ATCC 18224 / CBS 334.59 / QM 7333</strain>
    </source>
</reference>
<dbReference type="PANTHER" id="PTHR13947">
    <property type="entry name" value="GNAT FAMILY N-ACETYLTRANSFERASE"/>
    <property type="match status" value="1"/>
</dbReference>
<dbReference type="InterPro" id="IPR050769">
    <property type="entry name" value="NAT_camello-type"/>
</dbReference>
<feature type="domain" description="N-acetyltransferase" evidence="2">
    <location>
        <begin position="27"/>
        <end position="176"/>
    </location>
</feature>
<evidence type="ECO:0000313" key="3">
    <source>
        <dbReference type="EMBL" id="EEA21269.1"/>
    </source>
</evidence>
<dbReference type="PANTHER" id="PTHR13947:SF37">
    <property type="entry name" value="LD18367P"/>
    <property type="match status" value="1"/>
</dbReference>
<dbReference type="STRING" id="441960.B6QML3"/>
<protein>
    <submittedName>
        <fullName evidence="3">GNAT family N-acetyltransferase, putative</fullName>
    </submittedName>
</protein>
<dbReference type="EMBL" id="DS995903">
    <property type="protein sequence ID" value="EEA21269.1"/>
    <property type="molecule type" value="Genomic_DNA"/>
</dbReference>